<dbReference type="Gene3D" id="3.90.740.10">
    <property type="entry name" value="Valyl/Leucyl/Isoleucyl-tRNA synthetase, editing domain"/>
    <property type="match status" value="1"/>
</dbReference>
<dbReference type="SUPFAM" id="SSF50677">
    <property type="entry name" value="ValRS/IleRS/LeuRS editing domain"/>
    <property type="match status" value="1"/>
</dbReference>
<dbReference type="Pfam" id="PF08264">
    <property type="entry name" value="Anticodon_1"/>
    <property type="match status" value="1"/>
</dbReference>
<comment type="caution">
    <text evidence="11">The sequence shown here is derived from an EMBL/GenBank/DDBJ whole genome shotgun (WGS) entry which is preliminary data.</text>
</comment>
<evidence type="ECO:0000256" key="7">
    <source>
        <dbReference type="ARBA" id="ARBA00029936"/>
    </source>
</evidence>
<dbReference type="Pfam" id="PF00133">
    <property type="entry name" value="tRNA-synt_1"/>
    <property type="match status" value="1"/>
</dbReference>
<dbReference type="Proteomes" id="UP001360560">
    <property type="component" value="Unassembled WGS sequence"/>
</dbReference>
<dbReference type="InterPro" id="IPR009008">
    <property type="entry name" value="Val/Leu/Ile-tRNA-synth_edit"/>
</dbReference>
<dbReference type="PANTHER" id="PTHR11946:SF114">
    <property type="entry name" value="VALINE--TRNA LIGASE, MITOCHONDRIAL"/>
    <property type="match status" value="1"/>
</dbReference>
<dbReference type="GO" id="GO:0005524">
    <property type="term" value="F:ATP binding"/>
    <property type="evidence" value="ECO:0007669"/>
    <property type="project" value="UniProtKB-KW"/>
</dbReference>
<evidence type="ECO:0000256" key="5">
    <source>
        <dbReference type="ARBA" id="ARBA00022917"/>
    </source>
</evidence>
<keyword evidence="3" id="KW-0547">Nucleotide-binding</keyword>
<dbReference type="GO" id="GO:0006438">
    <property type="term" value="P:valyl-tRNA aminoacylation"/>
    <property type="evidence" value="ECO:0007669"/>
    <property type="project" value="InterPro"/>
</dbReference>
<dbReference type="AlphaFoldDB" id="A0AAV5QU75"/>
<dbReference type="GeneID" id="90076107"/>
<dbReference type="Gene3D" id="1.10.730.10">
    <property type="entry name" value="Isoleucyl-tRNA Synthetase, Domain 1"/>
    <property type="match status" value="1"/>
</dbReference>
<keyword evidence="2" id="KW-0436">Ligase</keyword>
<evidence type="ECO:0000313" key="12">
    <source>
        <dbReference type="Proteomes" id="UP001360560"/>
    </source>
</evidence>
<evidence type="ECO:0000313" key="11">
    <source>
        <dbReference type="EMBL" id="GMM38132.1"/>
    </source>
</evidence>
<accession>A0AAV5QU75</accession>
<dbReference type="EMBL" id="BTFZ01000013">
    <property type="protein sequence ID" value="GMM38132.1"/>
    <property type="molecule type" value="Genomic_DNA"/>
</dbReference>
<evidence type="ECO:0000256" key="2">
    <source>
        <dbReference type="ARBA" id="ARBA00022598"/>
    </source>
</evidence>
<feature type="region of interest" description="Disordered" evidence="8">
    <location>
        <begin position="24"/>
        <end position="48"/>
    </location>
</feature>
<dbReference type="EC" id="6.1.1.9" evidence="1"/>
<dbReference type="InterPro" id="IPR002300">
    <property type="entry name" value="aa-tRNA-synth_Ia"/>
</dbReference>
<dbReference type="GO" id="GO:0004832">
    <property type="term" value="F:valine-tRNA ligase activity"/>
    <property type="evidence" value="ECO:0007669"/>
    <property type="project" value="UniProtKB-EC"/>
</dbReference>
<sequence>MAKESLRKSEQKKLDKKFKYELKQKLQRKQESSHSKNKNSSSEFIDPTVPGEKKILQNLDSPGLNTYIPANINSSWHQYWSSIPLTNHFRNDYSSTFSIIGFPHKLNGVNHLGTSCNQILQDALFRYYMMENENVLKIFGFNHGDILIEDNLEKKILNDEKSKYSLDNAGFLEQMNQLRRTNQKQANIQFKTLGILLDDELVYDTLNPKFKGLTDRCFIELHSQGMIERKPSMVNWSYLSSSPVSDTDITYMNIKGRTLMKVPGYDHEIEFGAINDIIYKISDSDEHLVIATTKPETMFADVAIAVHPNDNRYVHLVGKKAIHPINGNLIPVIFDDDLVDINFGTGAVRLAPSNNLKDYQIGLKYGLKFVKIFNKDGTLNANCGKEWQGLKRLDSRRKILSVLKEKGLLIGSKDNPMRIQISLKTGDIIEKRLHSHWYLNLSLSPNKNFEDELLQELNQVKIYPTNFKDDLVSAINRSRGQSLIMTNEKSLWKTSKSPSYFPQVYQEDDSKFGDESFWFVSDSIKKAEQLSRERFRDDELKLIDDEDNLGSWFFESTFPLTSVGWPDTQTFYPHSLLVASISDIDKIARSMIVCFLLTGFLPFKEILLHPIVTDFNDRKLSKRLGNSFDPLFIVEGYGKTDIVGNLTQFANSNKKDLKKLIKAFDTKFPKGFNELGADVFRLFFLKKLGTNENFTLNNLAEIDNEKKYVGKIYQLVKKILAELDVESNEYDNNDFTVKYVYDKWILNKLNELTKNMNISLQNKDFSKAVESLNDFWLDDLDRSYFNIIKNKLLSLPEGDLDRVNSKKILYYICETTLRLYYPLAPFISEELWQRLTNNGSISIGLQSFPKAYYQFEHVESFEKLLDLSAFVDKFINCYGNIKNGELIIKIQEHSDLFDMVHENSKIILDLNKKLSTVSLADYKSQIMNSTDYVSKRYNDLIIVFLLVKGTLDITKEIERNESKLTKLIKKRETIENLQHGKDYATKSSRELQKRHANELQTYAYDISSIEGVVESLRGIKL</sequence>
<proteinExistence type="predicted"/>
<evidence type="ECO:0000256" key="8">
    <source>
        <dbReference type="SAM" id="MobiDB-lite"/>
    </source>
</evidence>
<evidence type="ECO:0000259" key="9">
    <source>
        <dbReference type="Pfam" id="PF00133"/>
    </source>
</evidence>
<keyword evidence="12" id="KW-1185">Reference proteome</keyword>
<gene>
    <name evidence="11" type="ORF">DASC09_054570</name>
</gene>
<feature type="domain" description="Aminoacyl-tRNA synthetase class Ia" evidence="9">
    <location>
        <begin position="90"/>
        <end position="685"/>
    </location>
</feature>
<organism evidence="11 12">
    <name type="scientific">Saccharomycopsis crataegensis</name>
    <dbReference type="NCBI Taxonomy" id="43959"/>
    <lineage>
        <taxon>Eukaryota</taxon>
        <taxon>Fungi</taxon>
        <taxon>Dikarya</taxon>
        <taxon>Ascomycota</taxon>
        <taxon>Saccharomycotina</taxon>
        <taxon>Saccharomycetes</taxon>
        <taxon>Saccharomycopsidaceae</taxon>
        <taxon>Saccharomycopsis</taxon>
    </lineage>
</organism>
<dbReference type="GO" id="GO:0005829">
    <property type="term" value="C:cytosol"/>
    <property type="evidence" value="ECO:0007669"/>
    <property type="project" value="TreeGrafter"/>
</dbReference>
<evidence type="ECO:0000259" key="10">
    <source>
        <dbReference type="Pfam" id="PF08264"/>
    </source>
</evidence>
<feature type="domain" description="Methionyl/Valyl/Leucyl/Isoleucyl-tRNA synthetase anticodon-binding" evidence="10">
    <location>
        <begin position="742"/>
        <end position="885"/>
    </location>
</feature>
<keyword evidence="4" id="KW-0067">ATP-binding</keyword>
<dbReference type="PANTHER" id="PTHR11946">
    <property type="entry name" value="VALYL-TRNA SYNTHETASES"/>
    <property type="match status" value="1"/>
</dbReference>
<dbReference type="SUPFAM" id="SSF52374">
    <property type="entry name" value="Nucleotidylyl transferase"/>
    <property type="match status" value="1"/>
</dbReference>
<evidence type="ECO:0000256" key="3">
    <source>
        <dbReference type="ARBA" id="ARBA00022741"/>
    </source>
</evidence>
<dbReference type="SUPFAM" id="SSF47323">
    <property type="entry name" value="Anticodon-binding domain of a subclass of class I aminoacyl-tRNA synthetases"/>
    <property type="match status" value="1"/>
</dbReference>
<keyword evidence="5" id="KW-0648">Protein biosynthesis</keyword>
<dbReference type="PRINTS" id="PR00986">
    <property type="entry name" value="TRNASYNTHVAL"/>
</dbReference>
<evidence type="ECO:0000256" key="4">
    <source>
        <dbReference type="ARBA" id="ARBA00022840"/>
    </source>
</evidence>
<protein>
    <recommendedName>
        <fullName evidence="1">valine--tRNA ligase</fullName>
        <ecNumber evidence="1">6.1.1.9</ecNumber>
    </recommendedName>
    <alternativeName>
        <fullName evidence="7">Valyl-tRNA synthetase</fullName>
    </alternativeName>
</protein>
<dbReference type="InterPro" id="IPR009080">
    <property type="entry name" value="tRNAsynth_Ia_anticodon-bd"/>
</dbReference>
<reference evidence="11 12" key="1">
    <citation type="journal article" date="2023" name="Elife">
        <title>Identification of key yeast species and microbe-microbe interactions impacting larval growth of Drosophila in the wild.</title>
        <authorList>
            <person name="Mure A."/>
            <person name="Sugiura Y."/>
            <person name="Maeda R."/>
            <person name="Honda K."/>
            <person name="Sakurai N."/>
            <person name="Takahashi Y."/>
            <person name="Watada M."/>
            <person name="Katoh T."/>
            <person name="Gotoh A."/>
            <person name="Gotoh Y."/>
            <person name="Taniguchi I."/>
            <person name="Nakamura K."/>
            <person name="Hayashi T."/>
            <person name="Katayama T."/>
            <person name="Uemura T."/>
            <person name="Hattori Y."/>
        </authorList>
    </citation>
    <scope>NUCLEOTIDE SEQUENCE [LARGE SCALE GENOMIC DNA]</scope>
    <source>
        <strain evidence="11 12">SC-9</strain>
    </source>
</reference>
<evidence type="ECO:0000256" key="6">
    <source>
        <dbReference type="ARBA" id="ARBA00023146"/>
    </source>
</evidence>
<dbReference type="Gene3D" id="3.40.50.620">
    <property type="entry name" value="HUPs"/>
    <property type="match status" value="2"/>
</dbReference>
<dbReference type="RefSeq" id="XP_064855128.1">
    <property type="nucleotide sequence ID" value="XM_064999056.1"/>
</dbReference>
<dbReference type="InterPro" id="IPR013155">
    <property type="entry name" value="M/V/L/I-tRNA-synth_anticd-bd"/>
</dbReference>
<evidence type="ECO:0000256" key="1">
    <source>
        <dbReference type="ARBA" id="ARBA00013169"/>
    </source>
</evidence>
<name>A0AAV5QU75_9ASCO</name>
<feature type="compositionally biased region" description="Basic and acidic residues" evidence="8">
    <location>
        <begin position="24"/>
        <end position="34"/>
    </location>
</feature>
<dbReference type="InterPro" id="IPR002303">
    <property type="entry name" value="Valyl-tRNA_ligase"/>
</dbReference>
<dbReference type="GO" id="GO:0002161">
    <property type="term" value="F:aminoacyl-tRNA deacylase activity"/>
    <property type="evidence" value="ECO:0007669"/>
    <property type="project" value="InterPro"/>
</dbReference>
<dbReference type="InterPro" id="IPR014729">
    <property type="entry name" value="Rossmann-like_a/b/a_fold"/>
</dbReference>
<keyword evidence="6" id="KW-0030">Aminoacyl-tRNA synthetase</keyword>